<protein>
    <submittedName>
        <fullName evidence="1">Uncharacterized protein</fullName>
    </submittedName>
</protein>
<keyword evidence="2" id="KW-1185">Reference proteome</keyword>
<sequence>MNSSLHPERRTTRANDLRRTYSNRDDVLYTDTAFYNGQAAMLVSVIDSDFDIVVTASIRTIQPVVAEENEIDQAIVFPPKADHVTILSDSQAAIRRFGEGESPRRTYGS</sequence>
<proteinExistence type="predicted"/>
<dbReference type="EMBL" id="JABSTQ010003496">
    <property type="protein sequence ID" value="KAG0443391.1"/>
    <property type="molecule type" value="Genomic_DNA"/>
</dbReference>
<evidence type="ECO:0000313" key="1">
    <source>
        <dbReference type="EMBL" id="KAG0443391.1"/>
    </source>
</evidence>
<reference evidence="1 2" key="1">
    <citation type="journal article" date="2020" name="Cell">
        <title>Large-Scale Comparative Analyses of Tick Genomes Elucidate Their Genetic Diversity and Vector Capacities.</title>
        <authorList>
            <consortium name="Tick Genome and Microbiome Consortium (TIGMIC)"/>
            <person name="Jia N."/>
            <person name="Wang J."/>
            <person name="Shi W."/>
            <person name="Du L."/>
            <person name="Sun Y."/>
            <person name="Zhan W."/>
            <person name="Jiang J.F."/>
            <person name="Wang Q."/>
            <person name="Zhang B."/>
            <person name="Ji P."/>
            <person name="Bell-Sakyi L."/>
            <person name="Cui X.M."/>
            <person name="Yuan T.T."/>
            <person name="Jiang B.G."/>
            <person name="Yang W.F."/>
            <person name="Lam T.T."/>
            <person name="Chang Q.C."/>
            <person name="Ding S.J."/>
            <person name="Wang X.J."/>
            <person name="Zhu J.G."/>
            <person name="Ruan X.D."/>
            <person name="Zhao L."/>
            <person name="Wei J.T."/>
            <person name="Ye R.Z."/>
            <person name="Que T.C."/>
            <person name="Du C.H."/>
            <person name="Zhou Y.H."/>
            <person name="Cheng J.X."/>
            <person name="Dai P.F."/>
            <person name="Guo W.B."/>
            <person name="Han X.H."/>
            <person name="Huang E.J."/>
            <person name="Li L.F."/>
            <person name="Wei W."/>
            <person name="Gao Y.C."/>
            <person name="Liu J.Z."/>
            <person name="Shao H.Z."/>
            <person name="Wang X."/>
            <person name="Wang C.C."/>
            <person name="Yang T.C."/>
            <person name="Huo Q.B."/>
            <person name="Li W."/>
            <person name="Chen H.Y."/>
            <person name="Chen S.E."/>
            <person name="Zhou L.G."/>
            <person name="Ni X.B."/>
            <person name="Tian J.H."/>
            <person name="Sheng Y."/>
            <person name="Liu T."/>
            <person name="Pan Y.S."/>
            <person name="Xia L.Y."/>
            <person name="Li J."/>
            <person name="Zhao F."/>
            <person name="Cao W.C."/>
        </authorList>
    </citation>
    <scope>NUCLEOTIDE SEQUENCE [LARGE SCALE GENOMIC DNA]</scope>
    <source>
        <strain evidence="1">Iper-2018</strain>
    </source>
</reference>
<accession>A0AC60QX82</accession>
<dbReference type="Proteomes" id="UP000805193">
    <property type="component" value="Unassembled WGS sequence"/>
</dbReference>
<organism evidence="1 2">
    <name type="scientific">Ixodes persulcatus</name>
    <name type="common">Taiga tick</name>
    <dbReference type="NCBI Taxonomy" id="34615"/>
    <lineage>
        <taxon>Eukaryota</taxon>
        <taxon>Metazoa</taxon>
        <taxon>Ecdysozoa</taxon>
        <taxon>Arthropoda</taxon>
        <taxon>Chelicerata</taxon>
        <taxon>Arachnida</taxon>
        <taxon>Acari</taxon>
        <taxon>Parasitiformes</taxon>
        <taxon>Ixodida</taxon>
        <taxon>Ixodoidea</taxon>
        <taxon>Ixodidae</taxon>
        <taxon>Ixodinae</taxon>
        <taxon>Ixodes</taxon>
    </lineage>
</organism>
<comment type="caution">
    <text evidence="1">The sequence shown here is derived from an EMBL/GenBank/DDBJ whole genome shotgun (WGS) entry which is preliminary data.</text>
</comment>
<name>A0AC60QX82_IXOPE</name>
<gene>
    <name evidence="1" type="ORF">HPB47_014969</name>
</gene>
<evidence type="ECO:0000313" key="2">
    <source>
        <dbReference type="Proteomes" id="UP000805193"/>
    </source>
</evidence>